<evidence type="ECO:0000256" key="5">
    <source>
        <dbReference type="ARBA" id="ARBA00022967"/>
    </source>
</evidence>
<evidence type="ECO:0000256" key="3">
    <source>
        <dbReference type="ARBA" id="ARBA00022741"/>
    </source>
</evidence>
<dbReference type="PANTHER" id="PTHR42794">
    <property type="entry name" value="HEMIN IMPORT ATP-BINDING PROTEIN HMUV"/>
    <property type="match status" value="1"/>
</dbReference>
<comment type="function">
    <text evidence="6">Part of the ABC transporter complex HmuTUV involved in hemin import. Responsible for energy coupling to the transport system.</text>
</comment>
<protein>
    <submittedName>
        <fullName evidence="8">Iron complex transport system ATP-binding protein</fullName>
    </submittedName>
</protein>
<keyword evidence="2" id="KW-1003">Cell membrane</keyword>
<dbReference type="EMBL" id="JAVDWE010000008">
    <property type="protein sequence ID" value="MDR7095199.1"/>
    <property type="molecule type" value="Genomic_DNA"/>
</dbReference>
<name>A0ABU1VCK7_9BURK</name>
<comment type="caution">
    <text evidence="8">The sequence shown here is derived from an EMBL/GenBank/DDBJ whole genome shotgun (WGS) entry which is preliminary data.</text>
</comment>
<keyword evidence="5" id="KW-1278">Translocase</keyword>
<dbReference type="InterPro" id="IPR017871">
    <property type="entry name" value="ABC_transporter-like_CS"/>
</dbReference>
<dbReference type="Pfam" id="PF00005">
    <property type="entry name" value="ABC_tran"/>
    <property type="match status" value="1"/>
</dbReference>
<dbReference type="SUPFAM" id="SSF52540">
    <property type="entry name" value="P-loop containing nucleoside triphosphate hydrolases"/>
    <property type="match status" value="1"/>
</dbReference>
<dbReference type="InterPro" id="IPR003593">
    <property type="entry name" value="AAA+_ATPase"/>
</dbReference>
<dbReference type="SMART" id="SM00382">
    <property type="entry name" value="AAA"/>
    <property type="match status" value="1"/>
</dbReference>
<organism evidence="8 9">
    <name type="scientific">Hydrogenophaga laconesensis</name>
    <dbReference type="NCBI Taxonomy" id="1805971"/>
    <lineage>
        <taxon>Bacteria</taxon>
        <taxon>Pseudomonadati</taxon>
        <taxon>Pseudomonadota</taxon>
        <taxon>Betaproteobacteria</taxon>
        <taxon>Burkholderiales</taxon>
        <taxon>Comamonadaceae</taxon>
        <taxon>Hydrogenophaga</taxon>
    </lineage>
</organism>
<keyword evidence="2" id="KW-0472">Membrane</keyword>
<dbReference type="PANTHER" id="PTHR42794:SF1">
    <property type="entry name" value="HEMIN IMPORT ATP-BINDING PROTEIN HMUV"/>
    <property type="match status" value="1"/>
</dbReference>
<evidence type="ECO:0000256" key="1">
    <source>
        <dbReference type="ARBA" id="ARBA00022448"/>
    </source>
</evidence>
<keyword evidence="9" id="KW-1185">Reference proteome</keyword>
<keyword evidence="3" id="KW-0547">Nucleotide-binding</keyword>
<dbReference type="Proteomes" id="UP001265550">
    <property type="component" value="Unassembled WGS sequence"/>
</dbReference>
<evidence type="ECO:0000256" key="2">
    <source>
        <dbReference type="ARBA" id="ARBA00022475"/>
    </source>
</evidence>
<dbReference type="NCBIfam" id="NF010068">
    <property type="entry name" value="PRK13548.1"/>
    <property type="match status" value="1"/>
</dbReference>
<evidence type="ECO:0000259" key="7">
    <source>
        <dbReference type="PROSITE" id="PS50893"/>
    </source>
</evidence>
<proteinExistence type="predicted"/>
<accession>A0ABU1VCK7</accession>
<dbReference type="PROSITE" id="PS50893">
    <property type="entry name" value="ABC_TRANSPORTER_2"/>
    <property type="match status" value="1"/>
</dbReference>
<gene>
    <name evidence="8" type="ORF">J2X09_002947</name>
</gene>
<evidence type="ECO:0000256" key="4">
    <source>
        <dbReference type="ARBA" id="ARBA00022840"/>
    </source>
</evidence>
<dbReference type="CDD" id="cd03214">
    <property type="entry name" value="ABC_Iron-Siderophores_B12_Hemin"/>
    <property type="match status" value="1"/>
</dbReference>
<dbReference type="InterPro" id="IPR027417">
    <property type="entry name" value="P-loop_NTPase"/>
</dbReference>
<evidence type="ECO:0000256" key="6">
    <source>
        <dbReference type="ARBA" id="ARBA00037066"/>
    </source>
</evidence>
<dbReference type="PROSITE" id="PS00211">
    <property type="entry name" value="ABC_TRANSPORTER_1"/>
    <property type="match status" value="1"/>
</dbReference>
<keyword evidence="1" id="KW-0813">Transport</keyword>
<dbReference type="Gene3D" id="3.40.50.300">
    <property type="entry name" value="P-loop containing nucleotide triphosphate hydrolases"/>
    <property type="match status" value="1"/>
</dbReference>
<dbReference type="InterPro" id="IPR003439">
    <property type="entry name" value="ABC_transporter-like_ATP-bd"/>
</dbReference>
<evidence type="ECO:0000313" key="9">
    <source>
        <dbReference type="Proteomes" id="UP001265550"/>
    </source>
</evidence>
<dbReference type="GO" id="GO:0005524">
    <property type="term" value="F:ATP binding"/>
    <property type="evidence" value="ECO:0007669"/>
    <property type="project" value="UniProtKB-KW"/>
</dbReference>
<reference evidence="8 9" key="1">
    <citation type="submission" date="2023-07" db="EMBL/GenBank/DDBJ databases">
        <title>Sorghum-associated microbial communities from plants grown in Nebraska, USA.</title>
        <authorList>
            <person name="Schachtman D."/>
        </authorList>
    </citation>
    <scope>NUCLEOTIDE SEQUENCE [LARGE SCALE GENOMIC DNA]</scope>
    <source>
        <strain evidence="8 9">BE240</strain>
    </source>
</reference>
<feature type="domain" description="ABC transporter" evidence="7">
    <location>
        <begin position="47"/>
        <end position="288"/>
    </location>
</feature>
<keyword evidence="4 8" id="KW-0067">ATP-binding</keyword>
<sequence>MNARLLDADWRNACSELPAGESPLWLEEDDDMDMQEGTSAVDSGPGLCGVDVGVRMAGSTLLQGVRVRLAPGEVGAILGPNGAGKSTLLSVLAGLRAPDTGRVTLNGVPVAPARVHELARHRAVLPQETAVAFDFRVQEVVELGRYPHHQQPSNNEAAIVRAAMQATGVAALAGRSIASLSGGERARAQLARVMAQIWERSADGAPRWLLLDEPTAALDLRHQHETLGTVHRWAREQGVGVLAVLHDPNLALRYADRVWVLDGGVVQASGRPSRVLQPALVERVWQVQASTVRAADGVPQLLIAAGAPLTTGKDNT</sequence>
<evidence type="ECO:0000313" key="8">
    <source>
        <dbReference type="EMBL" id="MDR7095199.1"/>
    </source>
</evidence>